<feature type="transmembrane region" description="Helical" evidence="7">
    <location>
        <begin position="428"/>
        <end position="449"/>
    </location>
</feature>
<comment type="subcellular location">
    <subcellularLocation>
        <location evidence="1">Membrane</location>
        <topology evidence="1">Multi-pass membrane protein</topology>
    </subcellularLocation>
</comment>
<dbReference type="GO" id="GO:0016020">
    <property type="term" value="C:membrane"/>
    <property type="evidence" value="ECO:0007669"/>
    <property type="project" value="UniProtKB-SubCell"/>
</dbReference>
<dbReference type="EMBL" id="JAQQWP010000001">
    <property type="protein sequence ID" value="KAK8132282.1"/>
    <property type="molecule type" value="Genomic_DNA"/>
</dbReference>
<dbReference type="PANTHER" id="PTHR43791">
    <property type="entry name" value="PERMEASE-RELATED"/>
    <property type="match status" value="1"/>
</dbReference>
<sequence>MGPNQNSHAVMSIREGDVVTEKLELSVSHASSTADAESAPTAPPPQRSGDEDKDMAARVRHRIDWRLIPALGLMYGISLMDRKNVSNAAIAGMLVDLDMRHGVGYNVVNMSFFITYILLQPVMVIACRRLGPRLFLPAICVAWGAVIIGFGFAHNWHTLVPLRLLLGGLEAGFFPGCLFLMSCWYTRCESLSAFVILHMPLSNISSVAFQHYTCTNRAITVDEVARRYSLFYGIGSFSSALSGILAYGLQQLEGNASLRGWRWIFIIEGVMTCAIAIFSVFFLVRFPDQEKEKPSWRFLSEEQLTFLIGRLQEDRGDAESEDFTWKRFLQPATEWYIYVFPLILFLVTTVSYAFAFTLPIILRDNLGFSVAMSQCLGAPPYAASIFVMYGVNWYGDRKKQRGPILVFLSLVSLIGLPIMGFVENPWVKYFGVFVTISGTNSCIPSVMAYQANNIRGQWRRAFCSAALTGIGGIGGIAGAFMFRAQDQPRYLPGFLSCMVCNILVMVLVAGQTLYFRKKNRQADRGHCILLEDPNFRFTI</sequence>
<reference evidence="8 9" key="1">
    <citation type="submission" date="2023-01" db="EMBL/GenBank/DDBJ databases">
        <title>Analysis of 21 Apiospora genomes using comparative genomics revels a genus with tremendous synthesis potential of carbohydrate active enzymes and secondary metabolites.</title>
        <authorList>
            <person name="Sorensen T."/>
        </authorList>
    </citation>
    <scope>NUCLEOTIDE SEQUENCE [LARGE SCALE GENOMIC DNA]</scope>
    <source>
        <strain evidence="8 9">CBS 117206</strain>
    </source>
</reference>
<dbReference type="Gene3D" id="1.20.1250.20">
    <property type="entry name" value="MFS general substrate transporter like domains"/>
    <property type="match status" value="2"/>
</dbReference>
<feature type="transmembrane region" description="Helical" evidence="7">
    <location>
        <begin position="134"/>
        <end position="153"/>
    </location>
</feature>
<comment type="caution">
    <text evidence="8">The sequence shown here is derived from an EMBL/GenBank/DDBJ whole genome shotgun (WGS) entry which is preliminary data.</text>
</comment>
<evidence type="ECO:0000256" key="3">
    <source>
        <dbReference type="ARBA" id="ARBA00022692"/>
    </source>
</evidence>
<evidence type="ECO:0000313" key="8">
    <source>
        <dbReference type="EMBL" id="KAK8132282.1"/>
    </source>
</evidence>
<feature type="transmembrane region" description="Helical" evidence="7">
    <location>
        <begin position="230"/>
        <end position="249"/>
    </location>
</feature>
<feature type="transmembrane region" description="Helical" evidence="7">
    <location>
        <begin position="461"/>
        <end position="481"/>
    </location>
</feature>
<evidence type="ECO:0000313" key="9">
    <source>
        <dbReference type="Proteomes" id="UP001392437"/>
    </source>
</evidence>
<accession>A0AAW0RBI5</accession>
<proteinExistence type="predicted"/>
<name>A0AAW0RBI5_9PEZI</name>
<organism evidence="8 9">
    <name type="scientific">Apiospora kogelbergensis</name>
    <dbReference type="NCBI Taxonomy" id="1337665"/>
    <lineage>
        <taxon>Eukaryota</taxon>
        <taxon>Fungi</taxon>
        <taxon>Dikarya</taxon>
        <taxon>Ascomycota</taxon>
        <taxon>Pezizomycotina</taxon>
        <taxon>Sordariomycetes</taxon>
        <taxon>Xylariomycetidae</taxon>
        <taxon>Amphisphaeriales</taxon>
        <taxon>Apiosporaceae</taxon>
        <taxon>Apiospora</taxon>
    </lineage>
</organism>
<feature type="transmembrane region" description="Helical" evidence="7">
    <location>
        <begin position="368"/>
        <end position="391"/>
    </location>
</feature>
<keyword evidence="3 7" id="KW-0812">Transmembrane</keyword>
<keyword evidence="2" id="KW-0813">Transport</keyword>
<evidence type="ECO:0000256" key="1">
    <source>
        <dbReference type="ARBA" id="ARBA00004141"/>
    </source>
</evidence>
<evidence type="ECO:0000256" key="6">
    <source>
        <dbReference type="SAM" id="MobiDB-lite"/>
    </source>
</evidence>
<keyword evidence="5 7" id="KW-0472">Membrane</keyword>
<dbReference type="Pfam" id="PF07690">
    <property type="entry name" value="MFS_1"/>
    <property type="match status" value="2"/>
</dbReference>
<feature type="transmembrane region" description="Helical" evidence="7">
    <location>
        <begin position="335"/>
        <end position="362"/>
    </location>
</feature>
<evidence type="ECO:0000256" key="7">
    <source>
        <dbReference type="SAM" id="Phobius"/>
    </source>
</evidence>
<keyword evidence="9" id="KW-1185">Reference proteome</keyword>
<evidence type="ECO:0000256" key="4">
    <source>
        <dbReference type="ARBA" id="ARBA00022989"/>
    </source>
</evidence>
<dbReference type="SUPFAM" id="SSF103473">
    <property type="entry name" value="MFS general substrate transporter"/>
    <property type="match status" value="2"/>
</dbReference>
<keyword evidence="4 7" id="KW-1133">Transmembrane helix</keyword>
<feature type="region of interest" description="Disordered" evidence="6">
    <location>
        <begin position="24"/>
        <end position="55"/>
    </location>
</feature>
<dbReference type="GO" id="GO:0022857">
    <property type="term" value="F:transmembrane transporter activity"/>
    <property type="evidence" value="ECO:0007669"/>
    <property type="project" value="InterPro"/>
</dbReference>
<dbReference type="Proteomes" id="UP001392437">
    <property type="component" value="Unassembled WGS sequence"/>
</dbReference>
<feature type="transmembrane region" description="Helical" evidence="7">
    <location>
        <begin position="403"/>
        <end position="422"/>
    </location>
</feature>
<dbReference type="InterPro" id="IPR011701">
    <property type="entry name" value="MFS"/>
</dbReference>
<dbReference type="InterPro" id="IPR036259">
    <property type="entry name" value="MFS_trans_sf"/>
</dbReference>
<evidence type="ECO:0000256" key="2">
    <source>
        <dbReference type="ARBA" id="ARBA00022448"/>
    </source>
</evidence>
<feature type="transmembrane region" description="Helical" evidence="7">
    <location>
        <begin position="493"/>
        <end position="515"/>
    </location>
</feature>
<feature type="transmembrane region" description="Helical" evidence="7">
    <location>
        <begin position="103"/>
        <end position="127"/>
    </location>
</feature>
<feature type="transmembrane region" description="Helical" evidence="7">
    <location>
        <begin position="165"/>
        <end position="185"/>
    </location>
</feature>
<gene>
    <name evidence="8" type="ORF">PG999_000455</name>
</gene>
<feature type="transmembrane region" description="Helical" evidence="7">
    <location>
        <begin position="261"/>
        <end position="284"/>
    </location>
</feature>
<evidence type="ECO:0000256" key="5">
    <source>
        <dbReference type="ARBA" id="ARBA00023136"/>
    </source>
</evidence>
<dbReference type="PANTHER" id="PTHR43791:SF47">
    <property type="entry name" value="MAJOR FACILITATOR SUPERFAMILY (MFS) PROFILE DOMAIN-CONTAINING PROTEIN-RELATED"/>
    <property type="match status" value="1"/>
</dbReference>
<dbReference type="AlphaFoldDB" id="A0AAW0RBI5"/>
<protein>
    <submittedName>
        <fullName evidence="8">Uncharacterized protein</fullName>
    </submittedName>
</protein>